<dbReference type="Pfam" id="PF13360">
    <property type="entry name" value="PQQ_2"/>
    <property type="match status" value="2"/>
</dbReference>
<gene>
    <name evidence="2" type="primary">bamB_1</name>
    <name evidence="2" type="ORF">LF1_41060</name>
</gene>
<comment type="caution">
    <text evidence="2">The sequence shown here is derived from an EMBL/GenBank/DDBJ whole genome shotgun (WGS) entry which is preliminary data.</text>
</comment>
<dbReference type="PANTHER" id="PTHR34512">
    <property type="entry name" value="CELL SURFACE PROTEIN"/>
    <property type="match status" value="1"/>
</dbReference>
<feature type="domain" description="Pyrrolo-quinoline quinone repeat" evidence="1">
    <location>
        <begin position="47"/>
        <end position="174"/>
    </location>
</feature>
<dbReference type="OrthoDB" id="256225at2"/>
<dbReference type="InterPro" id="IPR011047">
    <property type="entry name" value="Quinoprotein_ADH-like_sf"/>
</dbReference>
<dbReference type="EMBL" id="VRLW01000001">
    <property type="protein sequence ID" value="KAA1261556.1"/>
    <property type="molecule type" value="Genomic_DNA"/>
</dbReference>
<dbReference type="Gene3D" id="2.40.128.630">
    <property type="match status" value="1"/>
</dbReference>
<dbReference type="RefSeq" id="WP_068263978.1">
    <property type="nucleotide sequence ID" value="NZ_LWSK01000053.1"/>
</dbReference>
<proteinExistence type="predicted"/>
<name>A0A5B1CLZ1_9BACT</name>
<dbReference type="SUPFAM" id="SSF50998">
    <property type="entry name" value="Quinoprotein alcohol dehydrogenase-like"/>
    <property type="match status" value="1"/>
</dbReference>
<reference evidence="2 3" key="1">
    <citation type="submission" date="2019-08" db="EMBL/GenBank/DDBJ databases">
        <title>Deep-cultivation of Planctomycetes and their phenomic and genomic characterization uncovers novel biology.</title>
        <authorList>
            <person name="Wiegand S."/>
            <person name="Jogler M."/>
            <person name="Boedeker C."/>
            <person name="Pinto D."/>
            <person name="Vollmers J."/>
            <person name="Rivas-Marin E."/>
            <person name="Kohn T."/>
            <person name="Peeters S.H."/>
            <person name="Heuer A."/>
            <person name="Rast P."/>
            <person name="Oberbeckmann S."/>
            <person name="Bunk B."/>
            <person name="Jeske O."/>
            <person name="Meyerdierks A."/>
            <person name="Storesund J.E."/>
            <person name="Kallscheuer N."/>
            <person name="Luecker S."/>
            <person name="Lage O.M."/>
            <person name="Pohl T."/>
            <person name="Merkel B.J."/>
            <person name="Hornburger P."/>
            <person name="Mueller R.-W."/>
            <person name="Bruemmer F."/>
            <person name="Labrenz M."/>
            <person name="Spormann A.M."/>
            <person name="Op Den Camp H."/>
            <person name="Overmann J."/>
            <person name="Amann R."/>
            <person name="Jetten M.S.M."/>
            <person name="Mascher T."/>
            <person name="Medema M.H."/>
            <person name="Devos D.P."/>
            <person name="Kaster A.-K."/>
            <person name="Ovreas L."/>
            <person name="Rohde M."/>
            <person name="Galperin M.Y."/>
            <person name="Jogler C."/>
        </authorList>
    </citation>
    <scope>NUCLEOTIDE SEQUENCE [LARGE SCALE GENOMIC DNA]</scope>
    <source>
        <strain evidence="2 3">LF1</strain>
    </source>
</reference>
<feature type="domain" description="Pyrrolo-quinoline quinone repeat" evidence="1">
    <location>
        <begin position="183"/>
        <end position="367"/>
    </location>
</feature>
<dbReference type="Proteomes" id="UP000322699">
    <property type="component" value="Unassembled WGS sequence"/>
</dbReference>
<dbReference type="SMART" id="SM00564">
    <property type="entry name" value="PQQ"/>
    <property type="match status" value="6"/>
</dbReference>
<dbReference type="InterPro" id="IPR002372">
    <property type="entry name" value="PQQ_rpt_dom"/>
</dbReference>
<accession>A0A5B1CLZ1</accession>
<evidence type="ECO:0000313" key="2">
    <source>
        <dbReference type="EMBL" id="KAA1261556.1"/>
    </source>
</evidence>
<evidence type="ECO:0000313" key="3">
    <source>
        <dbReference type="Proteomes" id="UP000322699"/>
    </source>
</evidence>
<sequence>MMPSKSLWIQLRPTIVIASFLALMLTWSTDHCTADALPQQVLPDQLAVLWEYDSGEAIEAAPAVSSGRVFVADVMGKVTAIDQQSGAKIWSKDFGTGFIASPAVQGEVLVIGDFDGNVYAMSTDDGTLKWQTKTDGEINGSVTFYKDTVLAASQDGNLYCYKLNDGALKWTYETGDQIRCSPTVAGNRTFLGGCDAKLHIVDLDTGKAASEPLPLGGPTGSTPAVQGDQVFVPIMDGAVYAFDWKTQKQTWMHEDEETQQEYRNSPAVTDQVVILSSARKQVDALSIKTGKPLWRYTLRRRADASPVIAGQDVFIAGTDGRLVRLKTKDGSIAKWSFEIRGSFVAGPTIANQHLFIADDKGVVRCFGSKDVSAKQ</sequence>
<dbReference type="InterPro" id="IPR015943">
    <property type="entry name" value="WD40/YVTN_repeat-like_dom_sf"/>
</dbReference>
<dbReference type="InterPro" id="IPR018391">
    <property type="entry name" value="PQQ_b-propeller_rpt"/>
</dbReference>
<protein>
    <submittedName>
        <fullName evidence="2">Outer membrane protein assembly factor BamB</fullName>
    </submittedName>
</protein>
<evidence type="ECO:0000259" key="1">
    <source>
        <dbReference type="Pfam" id="PF13360"/>
    </source>
</evidence>
<dbReference type="PANTHER" id="PTHR34512:SF30">
    <property type="entry name" value="OUTER MEMBRANE PROTEIN ASSEMBLY FACTOR BAMB"/>
    <property type="match status" value="1"/>
</dbReference>
<organism evidence="2 3">
    <name type="scientific">Rubripirellula obstinata</name>
    <dbReference type="NCBI Taxonomy" id="406547"/>
    <lineage>
        <taxon>Bacteria</taxon>
        <taxon>Pseudomonadati</taxon>
        <taxon>Planctomycetota</taxon>
        <taxon>Planctomycetia</taxon>
        <taxon>Pirellulales</taxon>
        <taxon>Pirellulaceae</taxon>
        <taxon>Rubripirellula</taxon>
    </lineage>
</organism>
<dbReference type="AlphaFoldDB" id="A0A5B1CLZ1"/>
<keyword evidence="3" id="KW-1185">Reference proteome</keyword>
<dbReference type="Gene3D" id="2.130.10.10">
    <property type="entry name" value="YVTN repeat-like/Quinoprotein amine dehydrogenase"/>
    <property type="match status" value="1"/>
</dbReference>